<reference evidence="1 2" key="1">
    <citation type="journal article" date="2021" name="BMC Biol.">
        <title>Horizontally acquired antibacterial genes associated with adaptive radiation of ladybird beetles.</title>
        <authorList>
            <person name="Li H.S."/>
            <person name="Tang X.F."/>
            <person name="Huang Y.H."/>
            <person name="Xu Z.Y."/>
            <person name="Chen M.L."/>
            <person name="Du X.Y."/>
            <person name="Qiu B.Y."/>
            <person name="Chen P.T."/>
            <person name="Zhang W."/>
            <person name="Slipinski A."/>
            <person name="Escalona H.E."/>
            <person name="Waterhouse R.M."/>
            <person name="Zwick A."/>
            <person name="Pang H."/>
        </authorList>
    </citation>
    <scope>NUCLEOTIDE SEQUENCE [LARGE SCALE GENOMIC DNA]</scope>
    <source>
        <strain evidence="1">SYSU2018</strain>
    </source>
</reference>
<dbReference type="EMBL" id="JABFTP020000001">
    <property type="protein sequence ID" value="KAL3266319.1"/>
    <property type="molecule type" value="Genomic_DNA"/>
</dbReference>
<evidence type="ECO:0000313" key="1">
    <source>
        <dbReference type="EMBL" id="KAL3266319.1"/>
    </source>
</evidence>
<sequence>MGCRQGNPEQLYSHNRKNFRGGEREITQCLEELNKEILHGGCWERIIQSVKNSKRAFHVTTSTRTYNADVFVRRRKHNQFMTTDHVSLDPDFEEALTPNHFLIGPRHAARALTKTTEKDLNLLSSGEPLKDCQTYFGQGEHKNIHQPWLNVPNGTVNRRQYSKEMFC</sequence>
<dbReference type="AlphaFoldDB" id="A0ABD2MIW7"/>
<dbReference type="Proteomes" id="UP001516400">
    <property type="component" value="Unassembled WGS sequence"/>
</dbReference>
<proteinExistence type="predicted"/>
<name>A0ABD2MIW7_9CUCU</name>
<comment type="caution">
    <text evidence="1">The sequence shown here is derived from an EMBL/GenBank/DDBJ whole genome shotgun (WGS) entry which is preliminary data.</text>
</comment>
<keyword evidence="2" id="KW-1185">Reference proteome</keyword>
<accession>A0ABD2MIW7</accession>
<evidence type="ECO:0000313" key="2">
    <source>
        <dbReference type="Proteomes" id="UP001516400"/>
    </source>
</evidence>
<organism evidence="1 2">
    <name type="scientific">Cryptolaemus montrouzieri</name>
    <dbReference type="NCBI Taxonomy" id="559131"/>
    <lineage>
        <taxon>Eukaryota</taxon>
        <taxon>Metazoa</taxon>
        <taxon>Ecdysozoa</taxon>
        <taxon>Arthropoda</taxon>
        <taxon>Hexapoda</taxon>
        <taxon>Insecta</taxon>
        <taxon>Pterygota</taxon>
        <taxon>Neoptera</taxon>
        <taxon>Endopterygota</taxon>
        <taxon>Coleoptera</taxon>
        <taxon>Polyphaga</taxon>
        <taxon>Cucujiformia</taxon>
        <taxon>Coccinelloidea</taxon>
        <taxon>Coccinellidae</taxon>
        <taxon>Scymninae</taxon>
        <taxon>Scymnini</taxon>
        <taxon>Cryptolaemus</taxon>
    </lineage>
</organism>
<protein>
    <submittedName>
        <fullName evidence="1">Uncharacterized protein</fullName>
    </submittedName>
</protein>
<gene>
    <name evidence="1" type="ORF">HHI36_010497</name>
</gene>